<feature type="region of interest" description="Disordered" evidence="1">
    <location>
        <begin position="422"/>
        <end position="448"/>
    </location>
</feature>
<dbReference type="Proteomes" id="UP000184267">
    <property type="component" value="Unassembled WGS sequence"/>
</dbReference>
<dbReference type="OrthoDB" id="2689908at2759"/>
<proteinExistence type="predicted"/>
<reference evidence="2 3" key="1">
    <citation type="submission" date="2016-10" db="EMBL/GenBank/DDBJ databases">
        <title>Genome sequence of the basidiomycete white-rot fungus Trametes pubescens.</title>
        <authorList>
            <person name="Makela M.R."/>
            <person name="Granchi Z."/>
            <person name="Peng M."/>
            <person name="De Vries R.P."/>
            <person name="Grigoriev I."/>
            <person name="Riley R."/>
            <person name="Hilden K."/>
        </authorList>
    </citation>
    <scope>NUCLEOTIDE SEQUENCE [LARGE SCALE GENOMIC DNA]</scope>
    <source>
        <strain evidence="2 3">FBCC735</strain>
    </source>
</reference>
<feature type="non-terminal residue" evidence="2">
    <location>
        <position position="448"/>
    </location>
</feature>
<evidence type="ECO:0000313" key="2">
    <source>
        <dbReference type="EMBL" id="OJT03951.1"/>
    </source>
</evidence>
<name>A0A1M2V8L0_TRAPU</name>
<gene>
    <name evidence="2" type="ORF">TRAPUB_5365</name>
</gene>
<organism evidence="2 3">
    <name type="scientific">Trametes pubescens</name>
    <name type="common">White-rot fungus</name>
    <dbReference type="NCBI Taxonomy" id="154538"/>
    <lineage>
        <taxon>Eukaryota</taxon>
        <taxon>Fungi</taxon>
        <taxon>Dikarya</taxon>
        <taxon>Basidiomycota</taxon>
        <taxon>Agaricomycotina</taxon>
        <taxon>Agaricomycetes</taxon>
        <taxon>Polyporales</taxon>
        <taxon>Polyporaceae</taxon>
        <taxon>Trametes</taxon>
    </lineage>
</organism>
<dbReference type="AlphaFoldDB" id="A0A1M2V8L0"/>
<evidence type="ECO:0000256" key="1">
    <source>
        <dbReference type="SAM" id="MobiDB-lite"/>
    </source>
</evidence>
<accession>A0A1M2V8L0</accession>
<keyword evidence="3" id="KW-1185">Reference proteome</keyword>
<dbReference type="OMA" id="AQICKDY"/>
<dbReference type="EMBL" id="MNAD01001570">
    <property type="protein sequence ID" value="OJT03951.1"/>
    <property type="molecule type" value="Genomic_DNA"/>
</dbReference>
<sequence>MTPAATPHGLVVARFRPDSSARLWLSSSAQLAAAQIPCSLFWAIRFNLFETGNDDDYANTLGLLCVVSPSPSEIPIPGASFTLGPTYAASTNEYSNNPGPGGAQLTAIPAVKCPAETLHQPLYLHTAPILHITGADQVPLKAYYHVLDNDSFSLFRKAALANRNQLPLAWIENHRAEVAERLPQHICELQSAQWDQWPLFGTNENPNSTYMFGECNNPRRYYFNFIEDDNLPPPHQPLRLYTELFLYAQICKDYRWHGVEETIGYVCAAQADAHGHHNIVQPSDYDNYDINGPSHGQAQVSLAQDVAFRTQLAKFSTLAAGGYTELVPVSESWSDDRTRDSVDCTSKSGDNKPEDGGSPCVYLRFLPFAYLYLPGSYPRVPMPSSPQVIILDMFGVILDRERAIRDALEPWLPLARLRHSGVDAPKSPVTATRTSGSKGREDETRQVT</sequence>
<protein>
    <submittedName>
        <fullName evidence="2">Uncharacterized protein</fullName>
    </submittedName>
</protein>
<feature type="region of interest" description="Disordered" evidence="1">
    <location>
        <begin position="335"/>
        <end position="355"/>
    </location>
</feature>
<feature type="compositionally biased region" description="Basic and acidic residues" evidence="1">
    <location>
        <begin position="438"/>
        <end position="448"/>
    </location>
</feature>
<evidence type="ECO:0000313" key="3">
    <source>
        <dbReference type="Proteomes" id="UP000184267"/>
    </source>
</evidence>
<comment type="caution">
    <text evidence="2">The sequence shown here is derived from an EMBL/GenBank/DDBJ whole genome shotgun (WGS) entry which is preliminary data.</text>
</comment>